<dbReference type="EMBL" id="JAULSV010000002">
    <property type="protein sequence ID" value="KAK0651243.1"/>
    <property type="molecule type" value="Genomic_DNA"/>
</dbReference>
<sequence length="174" mass="18742">MPTICTVFSTASHGHSSKRGRPGQVDSSKSLTAHDLAMVAALNNQSNQPIMQTLAAIQQNQQTQQICEGLQGWKITSMGSFWPDADLSKHPNTDSFVSGTDLYFRSVSLFIEISESGDGQSTSKQQTVEWCSWLSRQSNTLKVSGSNPGLISASAPLESFIFLPVCVCVSGGLR</sequence>
<protein>
    <submittedName>
        <fullName evidence="2">Uncharacterized protein</fullName>
    </submittedName>
</protein>
<proteinExistence type="predicted"/>
<dbReference type="AlphaFoldDB" id="A0AA39YEV2"/>
<organism evidence="2 3">
    <name type="scientific">Cercophora newfieldiana</name>
    <dbReference type="NCBI Taxonomy" id="92897"/>
    <lineage>
        <taxon>Eukaryota</taxon>
        <taxon>Fungi</taxon>
        <taxon>Dikarya</taxon>
        <taxon>Ascomycota</taxon>
        <taxon>Pezizomycotina</taxon>
        <taxon>Sordariomycetes</taxon>
        <taxon>Sordariomycetidae</taxon>
        <taxon>Sordariales</taxon>
        <taxon>Lasiosphaeriaceae</taxon>
        <taxon>Cercophora</taxon>
    </lineage>
</organism>
<evidence type="ECO:0000313" key="2">
    <source>
        <dbReference type="EMBL" id="KAK0651243.1"/>
    </source>
</evidence>
<dbReference type="Proteomes" id="UP001174936">
    <property type="component" value="Unassembled WGS sequence"/>
</dbReference>
<evidence type="ECO:0000256" key="1">
    <source>
        <dbReference type="SAM" id="MobiDB-lite"/>
    </source>
</evidence>
<feature type="region of interest" description="Disordered" evidence="1">
    <location>
        <begin position="8"/>
        <end position="28"/>
    </location>
</feature>
<comment type="caution">
    <text evidence="2">The sequence shown here is derived from an EMBL/GenBank/DDBJ whole genome shotgun (WGS) entry which is preliminary data.</text>
</comment>
<evidence type="ECO:0000313" key="3">
    <source>
        <dbReference type="Proteomes" id="UP001174936"/>
    </source>
</evidence>
<accession>A0AA39YEV2</accession>
<name>A0AA39YEV2_9PEZI</name>
<reference evidence="2" key="1">
    <citation type="submission" date="2023-06" db="EMBL/GenBank/DDBJ databases">
        <title>Genome-scale phylogeny and comparative genomics of the fungal order Sordariales.</title>
        <authorList>
            <consortium name="Lawrence Berkeley National Laboratory"/>
            <person name="Hensen N."/>
            <person name="Bonometti L."/>
            <person name="Westerberg I."/>
            <person name="Brannstrom I.O."/>
            <person name="Guillou S."/>
            <person name="Cros-Aarteil S."/>
            <person name="Calhoun S."/>
            <person name="Haridas S."/>
            <person name="Kuo A."/>
            <person name="Mondo S."/>
            <person name="Pangilinan J."/>
            <person name="Riley R."/>
            <person name="Labutti K."/>
            <person name="Andreopoulos B."/>
            <person name="Lipzen A."/>
            <person name="Chen C."/>
            <person name="Yanf M."/>
            <person name="Daum C."/>
            <person name="Ng V."/>
            <person name="Clum A."/>
            <person name="Steindorff A."/>
            <person name="Ohm R."/>
            <person name="Martin F."/>
            <person name="Silar P."/>
            <person name="Natvig D."/>
            <person name="Lalanne C."/>
            <person name="Gautier V."/>
            <person name="Ament-Velasquez S.L."/>
            <person name="Kruys A."/>
            <person name="Hutchinson M.I."/>
            <person name="Powell A.J."/>
            <person name="Barry K."/>
            <person name="Miller A.N."/>
            <person name="Grigoriev I.V."/>
            <person name="Debuchy R."/>
            <person name="Gladieux P."/>
            <person name="Thoren M.H."/>
            <person name="Johannesson H."/>
        </authorList>
    </citation>
    <scope>NUCLEOTIDE SEQUENCE</scope>
    <source>
        <strain evidence="2">SMH2532-1</strain>
    </source>
</reference>
<gene>
    <name evidence="2" type="ORF">B0T16DRAFT_75215</name>
</gene>
<keyword evidence="3" id="KW-1185">Reference proteome</keyword>